<keyword evidence="1" id="KW-0547">Nucleotide-binding</keyword>
<dbReference type="EMBL" id="BPLR01008673">
    <property type="protein sequence ID" value="GIY26350.1"/>
    <property type="molecule type" value="Genomic_DNA"/>
</dbReference>
<gene>
    <name evidence="1" type="primary">pif1_48</name>
    <name evidence="1" type="ORF">CEXT_415321</name>
</gene>
<dbReference type="Proteomes" id="UP001054945">
    <property type="component" value="Unassembled WGS sequence"/>
</dbReference>
<name>A0AAV4RY44_CAEEX</name>
<keyword evidence="1" id="KW-0067">ATP-binding</keyword>
<keyword evidence="1" id="KW-0378">Hydrolase</keyword>
<keyword evidence="2" id="KW-1185">Reference proteome</keyword>
<dbReference type="GO" id="GO:0004386">
    <property type="term" value="F:helicase activity"/>
    <property type="evidence" value="ECO:0007669"/>
    <property type="project" value="UniProtKB-KW"/>
</dbReference>
<reference evidence="1 2" key="1">
    <citation type="submission" date="2021-06" db="EMBL/GenBank/DDBJ databases">
        <title>Caerostris extrusa draft genome.</title>
        <authorList>
            <person name="Kono N."/>
            <person name="Arakawa K."/>
        </authorList>
    </citation>
    <scope>NUCLEOTIDE SEQUENCE [LARGE SCALE GENOMIC DNA]</scope>
</reference>
<organism evidence="1 2">
    <name type="scientific">Caerostris extrusa</name>
    <name type="common">Bark spider</name>
    <name type="synonym">Caerostris bankana</name>
    <dbReference type="NCBI Taxonomy" id="172846"/>
    <lineage>
        <taxon>Eukaryota</taxon>
        <taxon>Metazoa</taxon>
        <taxon>Ecdysozoa</taxon>
        <taxon>Arthropoda</taxon>
        <taxon>Chelicerata</taxon>
        <taxon>Arachnida</taxon>
        <taxon>Araneae</taxon>
        <taxon>Araneomorphae</taxon>
        <taxon>Entelegynae</taxon>
        <taxon>Araneoidea</taxon>
        <taxon>Araneidae</taxon>
        <taxon>Caerostris</taxon>
    </lineage>
</organism>
<comment type="caution">
    <text evidence="1">The sequence shown here is derived from an EMBL/GenBank/DDBJ whole genome shotgun (WGS) entry which is preliminary data.</text>
</comment>
<accession>A0AAV4RY44</accession>
<keyword evidence="1" id="KW-0347">Helicase</keyword>
<proteinExistence type="predicted"/>
<dbReference type="AlphaFoldDB" id="A0AAV4RY44"/>
<evidence type="ECO:0000313" key="2">
    <source>
        <dbReference type="Proteomes" id="UP001054945"/>
    </source>
</evidence>
<sequence>MKHHLKPLVESVEIFPNQDLGIHVLVANFRTKVFVAALYAKPGSRDDGITDAIDESLDNEIYYMTLRTNIAQYTMRARTSIDAVFSTHSVRTCGLYHSVFSHHLSLYVQVPCEKAKHRTADPPEDDDPRLECGPDPWNFAAQIDCEDDDDGYPM</sequence>
<protein>
    <submittedName>
        <fullName evidence="1">ATP-dependent DNA helicase</fullName>
    </submittedName>
</protein>
<evidence type="ECO:0000313" key="1">
    <source>
        <dbReference type="EMBL" id="GIY26350.1"/>
    </source>
</evidence>